<keyword evidence="4 7" id="KW-0560">Oxidoreductase</keyword>
<keyword evidence="9" id="KW-1185">Reference proteome</keyword>
<proteinExistence type="inferred from homology"/>
<protein>
    <submittedName>
        <fullName evidence="8">Cytochrome P450</fullName>
    </submittedName>
</protein>
<dbReference type="RefSeq" id="WP_203031651.1">
    <property type="nucleotide sequence ID" value="NZ_JAEACQ010000116.1"/>
</dbReference>
<dbReference type="GO" id="GO:0006707">
    <property type="term" value="P:cholesterol catabolic process"/>
    <property type="evidence" value="ECO:0007669"/>
    <property type="project" value="TreeGrafter"/>
</dbReference>
<sequence>MSVGTMSPVYYDPFDVAIDRNVHAVWRRMREEQPVYWNDRYRFFAFSRFEDVWTAYHDTDTFSSAHGVQLETLDEPVGFPMVIFMDPPEHDVHRKLVSRAFTPRRIAALRQHIGELTDRYLDPFVGSSGFDYVADFGALLPPMVIGHMLGLPADERDMVRHWFDEMLHREEGQEPGATNAAAVEAGAKVHQYAADLIAHRKRHPGDDMISTLVGSEVVENGVARTLTDFELALFVVLLAGAGVETVARLLSWTGVTLARHPEQLALLAADPSLVPGAIEELLRYEAPSPVNGRFTLRPYSLHGVDIPAGSKVLLLNGSANRDPREFTDPDTFDVRRGIQRHITFGFGAHFCLGAALARMEGQIAL</sequence>
<dbReference type="InterPro" id="IPR001128">
    <property type="entry name" value="Cyt_P450"/>
</dbReference>
<evidence type="ECO:0000256" key="7">
    <source>
        <dbReference type="RuleBase" id="RU000461"/>
    </source>
</evidence>
<evidence type="ECO:0000256" key="3">
    <source>
        <dbReference type="ARBA" id="ARBA00022723"/>
    </source>
</evidence>
<comment type="caution">
    <text evidence="8">The sequence shown here is derived from an EMBL/GenBank/DDBJ whole genome shotgun (WGS) entry which is preliminary data.</text>
</comment>
<evidence type="ECO:0000256" key="2">
    <source>
        <dbReference type="ARBA" id="ARBA00022617"/>
    </source>
</evidence>
<evidence type="ECO:0000256" key="4">
    <source>
        <dbReference type="ARBA" id="ARBA00023002"/>
    </source>
</evidence>
<dbReference type="InterPro" id="IPR002397">
    <property type="entry name" value="Cyt_P450_B"/>
</dbReference>
<dbReference type="GO" id="GO:0020037">
    <property type="term" value="F:heme binding"/>
    <property type="evidence" value="ECO:0007669"/>
    <property type="project" value="InterPro"/>
</dbReference>
<dbReference type="GO" id="GO:0005506">
    <property type="term" value="F:iron ion binding"/>
    <property type="evidence" value="ECO:0007669"/>
    <property type="project" value="InterPro"/>
</dbReference>
<name>A0A937ULC0_9ACTN</name>
<evidence type="ECO:0000256" key="6">
    <source>
        <dbReference type="ARBA" id="ARBA00023033"/>
    </source>
</evidence>
<keyword evidence="6 7" id="KW-0503">Monooxygenase</keyword>
<dbReference type="AlphaFoldDB" id="A0A937ULC0"/>
<keyword evidence="5 7" id="KW-0408">Iron</keyword>
<reference evidence="8" key="1">
    <citation type="submission" date="2020-12" db="EMBL/GenBank/DDBJ databases">
        <title>Genomic characterization of non-nitrogen-fixing Frankia strains.</title>
        <authorList>
            <person name="Carlos-Shanley C."/>
            <person name="Guerra T."/>
            <person name="Hahn D."/>
        </authorList>
    </citation>
    <scope>NUCLEOTIDE SEQUENCE</scope>
    <source>
        <strain evidence="8">CN6</strain>
    </source>
</reference>
<dbReference type="FunFam" id="1.10.630.10:FF:000018">
    <property type="entry name" value="Cytochrome P450 monooxygenase"/>
    <property type="match status" value="1"/>
</dbReference>
<dbReference type="Pfam" id="PF00067">
    <property type="entry name" value="p450"/>
    <property type="match status" value="1"/>
</dbReference>
<feature type="non-terminal residue" evidence="8">
    <location>
        <position position="365"/>
    </location>
</feature>
<dbReference type="EMBL" id="JAEACQ010000116">
    <property type="protein sequence ID" value="MBL7625873.1"/>
    <property type="molecule type" value="Genomic_DNA"/>
</dbReference>
<dbReference type="PROSITE" id="PS00086">
    <property type="entry name" value="CYTOCHROME_P450"/>
    <property type="match status" value="1"/>
</dbReference>
<dbReference type="PRINTS" id="PR00359">
    <property type="entry name" value="BP450"/>
</dbReference>
<gene>
    <name evidence="8" type="ORF">I7412_01490</name>
</gene>
<accession>A0A937ULC0</accession>
<evidence type="ECO:0000313" key="9">
    <source>
        <dbReference type="Proteomes" id="UP000604475"/>
    </source>
</evidence>
<dbReference type="GO" id="GO:0008395">
    <property type="term" value="F:steroid hydroxylase activity"/>
    <property type="evidence" value="ECO:0007669"/>
    <property type="project" value="TreeGrafter"/>
</dbReference>
<dbReference type="InterPro" id="IPR017972">
    <property type="entry name" value="Cyt_P450_CS"/>
</dbReference>
<dbReference type="InterPro" id="IPR036396">
    <property type="entry name" value="Cyt_P450_sf"/>
</dbReference>
<evidence type="ECO:0000256" key="1">
    <source>
        <dbReference type="ARBA" id="ARBA00010617"/>
    </source>
</evidence>
<evidence type="ECO:0000313" key="8">
    <source>
        <dbReference type="EMBL" id="MBL7625873.1"/>
    </source>
</evidence>
<organism evidence="8 9">
    <name type="scientific">Frankia nepalensis</name>
    <dbReference type="NCBI Taxonomy" id="1836974"/>
    <lineage>
        <taxon>Bacteria</taxon>
        <taxon>Bacillati</taxon>
        <taxon>Actinomycetota</taxon>
        <taxon>Actinomycetes</taxon>
        <taxon>Frankiales</taxon>
        <taxon>Frankiaceae</taxon>
        <taxon>Frankia</taxon>
    </lineage>
</organism>
<dbReference type="Gene3D" id="1.10.630.10">
    <property type="entry name" value="Cytochrome P450"/>
    <property type="match status" value="1"/>
</dbReference>
<dbReference type="SUPFAM" id="SSF48264">
    <property type="entry name" value="Cytochrome P450"/>
    <property type="match status" value="1"/>
</dbReference>
<dbReference type="GO" id="GO:0036199">
    <property type="term" value="F:cholest-4-en-3-one 26-monooxygenase activity"/>
    <property type="evidence" value="ECO:0007669"/>
    <property type="project" value="TreeGrafter"/>
</dbReference>
<dbReference type="PANTHER" id="PTHR46696:SF4">
    <property type="entry name" value="BIOTIN BIOSYNTHESIS CYTOCHROME P450"/>
    <property type="match status" value="1"/>
</dbReference>
<dbReference type="Proteomes" id="UP000604475">
    <property type="component" value="Unassembled WGS sequence"/>
</dbReference>
<evidence type="ECO:0000256" key="5">
    <source>
        <dbReference type="ARBA" id="ARBA00023004"/>
    </source>
</evidence>
<dbReference type="PANTHER" id="PTHR46696">
    <property type="entry name" value="P450, PUTATIVE (EUROFUNG)-RELATED"/>
    <property type="match status" value="1"/>
</dbReference>
<keyword evidence="3 7" id="KW-0479">Metal-binding</keyword>
<dbReference type="PRINTS" id="PR00385">
    <property type="entry name" value="P450"/>
</dbReference>
<keyword evidence="2 7" id="KW-0349">Heme</keyword>
<comment type="similarity">
    <text evidence="1 7">Belongs to the cytochrome P450 family.</text>
</comment>